<gene>
    <name evidence="2" type="ORF">L873DRAFT_1794831</name>
</gene>
<sequence length="147" mass="16152">MQIPTLLLLSLFLLAVLILTATATTTNPTPTTIHLKDIFPGLAEIVPTIDARVSDVLRKFPKAYWNDTESAGTTYFAGKGCCGGFLDWGVGLPLLLPNIFPVNAMIKWTYDESKPDVDHHIENRLNISLLCGQAALRICPMTVEIKL</sequence>
<evidence type="ECO:0000313" key="2">
    <source>
        <dbReference type="EMBL" id="RPA91502.1"/>
    </source>
</evidence>
<keyword evidence="1" id="KW-0732">Signal</keyword>
<dbReference type="Proteomes" id="UP000276215">
    <property type="component" value="Unassembled WGS sequence"/>
</dbReference>
<accession>A0A3N4IZB3</accession>
<evidence type="ECO:0000313" key="3">
    <source>
        <dbReference type="Proteomes" id="UP000276215"/>
    </source>
</evidence>
<organism evidence="2 3">
    <name type="scientific">Choiromyces venosus 120613-1</name>
    <dbReference type="NCBI Taxonomy" id="1336337"/>
    <lineage>
        <taxon>Eukaryota</taxon>
        <taxon>Fungi</taxon>
        <taxon>Dikarya</taxon>
        <taxon>Ascomycota</taxon>
        <taxon>Pezizomycotina</taxon>
        <taxon>Pezizomycetes</taxon>
        <taxon>Pezizales</taxon>
        <taxon>Tuberaceae</taxon>
        <taxon>Choiromyces</taxon>
    </lineage>
</organism>
<protein>
    <submittedName>
        <fullName evidence="2">Uncharacterized protein</fullName>
    </submittedName>
</protein>
<keyword evidence="3" id="KW-1185">Reference proteome</keyword>
<dbReference type="EMBL" id="ML120495">
    <property type="protein sequence ID" value="RPA91502.1"/>
    <property type="molecule type" value="Genomic_DNA"/>
</dbReference>
<evidence type="ECO:0000256" key="1">
    <source>
        <dbReference type="SAM" id="SignalP"/>
    </source>
</evidence>
<feature type="chain" id="PRO_5018081305" evidence="1">
    <location>
        <begin position="24"/>
        <end position="147"/>
    </location>
</feature>
<name>A0A3N4IZB3_9PEZI</name>
<proteinExistence type="predicted"/>
<feature type="signal peptide" evidence="1">
    <location>
        <begin position="1"/>
        <end position="23"/>
    </location>
</feature>
<reference evidence="2 3" key="1">
    <citation type="journal article" date="2018" name="Nat. Ecol. Evol.">
        <title>Pezizomycetes genomes reveal the molecular basis of ectomycorrhizal truffle lifestyle.</title>
        <authorList>
            <person name="Murat C."/>
            <person name="Payen T."/>
            <person name="Noel B."/>
            <person name="Kuo A."/>
            <person name="Morin E."/>
            <person name="Chen J."/>
            <person name="Kohler A."/>
            <person name="Krizsan K."/>
            <person name="Balestrini R."/>
            <person name="Da Silva C."/>
            <person name="Montanini B."/>
            <person name="Hainaut M."/>
            <person name="Levati E."/>
            <person name="Barry K.W."/>
            <person name="Belfiori B."/>
            <person name="Cichocki N."/>
            <person name="Clum A."/>
            <person name="Dockter R.B."/>
            <person name="Fauchery L."/>
            <person name="Guy J."/>
            <person name="Iotti M."/>
            <person name="Le Tacon F."/>
            <person name="Lindquist E.A."/>
            <person name="Lipzen A."/>
            <person name="Malagnac F."/>
            <person name="Mello A."/>
            <person name="Molinier V."/>
            <person name="Miyauchi S."/>
            <person name="Poulain J."/>
            <person name="Riccioni C."/>
            <person name="Rubini A."/>
            <person name="Sitrit Y."/>
            <person name="Splivallo R."/>
            <person name="Traeger S."/>
            <person name="Wang M."/>
            <person name="Zifcakova L."/>
            <person name="Wipf D."/>
            <person name="Zambonelli A."/>
            <person name="Paolocci F."/>
            <person name="Nowrousian M."/>
            <person name="Ottonello S."/>
            <person name="Baldrian P."/>
            <person name="Spatafora J.W."/>
            <person name="Henrissat B."/>
            <person name="Nagy L.G."/>
            <person name="Aury J.M."/>
            <person name="Wincker P."/>
            <person name="Grigoriev I.V."/>
            <person name="Bonfante P."/>
            <person name="Martin F.M."/>
        </authorList>
    </citation>
    <scope>NUCLEOTIDE SEQUENCE [LARGE SCALE GENOMIC DNA]</scope>
    <source>
        <strain evidence="2 3">120613-1</strain>
    </source>
</reference>
<dbReference type="AlphaFoldDB" id="A0A3N4IZB3"/>